<dbReference type="InParanoid" id="A0A0C2SE00"/>
<dbReference type="AlphaFoldDB" id="A0A0C2SE00"/>
<feature type="region of interest" description="Disordered" evidence="1">
    <location>
        <begin position="1"/>
        <end position="23"/>
    </location>
</feature>
<gene>
    <name evidence="2" type="ORF">M378DRAFT_167105</name>
</gene>
<dbReference type="Proteomes" id="UP000054549">
    <property type="component" value="Unassembled WGS sequence"/>
</dbReference>
<evidence type="ECO:0000256" key="1">
    <source>
        <dbReference type="SAM" id="MobiDB-lite"/>
    </source>
</evidence>
<accession>A0A0C2SE00</accession>
<sequence length="148" mass="16467">MDPQSIPPRAGASAVRPLPSYDDVNVPYSLRLPAYRSSYMRRYHPYPRYYTPTQQHDTDISADEPLDLSILEVPILPPIIHPAAPDAVQNVNNVQEQANAAQEIQEGNEEPVAVVDPGVVYANPEPQDEEGNQAAPFLRVEWSIPRKG</sequence>
<reference evidence="2 3" key="1">
    <citation type="submission" date="2014-04" db="EMBL/GenBank/DDBJ databases">
        <title>Evolutionary Origins and Diversification of the Mycorrhizal Mutualists.</title>
        <authorList>
            <consortium name="DOE Joint Genome Institute"/>
            <consortium name="Mycorrhizal Genomics Consortium"/>
            <person name="Kohler A."/>
            <person name="Kuo A."/>
            <person name="Nagy L.G."/>
            <person name="Floudas D."/>
            <person name="Copeland A."/>
            <person name="Barry K.W."/>
            <person name="Cichocki N."/>
            <person name="Veneault-Fourrey C."/>
            <person name="LaButti K."/>
            <person name="Lindquist E.A."/>
            <person name="Lipzen A."/>
            <person name="Lundell T."/>
            <person name="Morin E."/>
            <person name="Murat C."/>
            <person name="Riley R."/>
            <person name="Ohm R."/>
            <person name="Sun H."/>
            <person name="Tunlid A."/>
            <person name="Henrissat B."/>
            <person name="Grigoriev I.V."/>
            <person name="Hibbett D.S."/>
            <person name="Martin F."/>
        </authorList>
    </citation>
    <scope>NUCLEOTIDE SEQUENCE [LARGE SCALE GENOMIC DNA]</scope>
    <source>
        <strain evidence="2 3">Koide BX008</strain>
    </source>
</reference>
<evidence type="ECO:0000313" key="3">
    <source>
        <dbReference type="Proteomes" id="UP000054549"/>
    </source>
</evidence>
<organism evidence="2 3">
    <name type="scientific">Amanita muscaria (strain Koide BX008)</name>
    <dbReference type="NCBI Taxonomy" id="946122"/>
    <lineage>
        <taxon>Eukaryota</taxon>
        <taxon>Fungi</taxon>
        <taxon>Dikarya</taxon>
        <taxon>Basidiomycota</taxon>
        <taxon>Agaricomycotina</taxon>
        <taxon>Agaricomycetes</taxon>
        <taxon>Agaricomycetidae</taxon>
        <taxon>Agaricales</taxon>
        <taxon>Pluteineae</taxon>
        <taxon>Amanitaceae</taxon>
        <taxon>Amanita</taxon>
    </lineage>
</organism>
<keyword evidence="3" id="KW-1185">Reference proteome</keyword>
<proteinExistence type="predicted"/>
<protein>
    <submittedName>
        <fullName evidence="2">Uncharacterized protein</fullName>
    </submittedName>
</protein>
<dbReference type="EMBL" id="KN818286">
    <property type="protein sequence ID" value="KIL61290.1"/>
    <property type="molecule type" value="Genomic_DNA"/>
</dbReference>
<dbReference type="HOGENOM" id="CLU_136300_0_0_1"/>
<name>A0A0C2SE00_AMAMK</name>
<evidence type="ECO:0000313" key="2">
    <source>
        <dbReference type="EMBL" id="KIL61290.1"/>
    </source>
</evidence>